<proteinExistence type="inferred from homology"/>
<evidence type="ECO:0000256" key="3">
    <source>
        <dbReference type="PROSITE-ProRule" id="PRU00708"/>
    </source>
</evidence>
<dbReference type="PROSITE" id="PS51375">
    <property type="entry name" value="PPR"/>
    <property type="match status" value="1"/>
</dbReference>
<evidence type="ECO:0000313" key="5">
    <source>
        <dbReference type="Proteomes" id="UP000594638"/>
    </source>
</evidence>
<dbReference type="GO" id="GO:0003729">
    <property type="term" value="F:mRNA binding"/>
    <property type="evidence" value="ECO:0007669"/>
    <property type="project" value="TreeGrafter"/>
</dbReference>
<keyword evidence="5" id="KW-1185">Reference proteome</keyword>
<sequence length="215" mass="23768">MGRDQLTKDDTKVYAAVLEKPSDDLYTNASQWYESVSLKLAASFPRKAVRVRIGGQAAPAEAVPIKEEAKNSTPNVVTYTSLIDGFCRNRYSVGAEKIFREMKMKGAMPNIVTYTVLIGAALQLSDEISKKGFPPDSVTFTALLSVICLVGKSKEWKSIVYCNLDELELNIAIKYSKLFELYLNNGVSAGASMILHSCLKTENLMIGKQMVSEYE</sequence>
<dbReference type="OrthoDB" id="331763at2759"/>
<comment type="caution">
    <text evidence="4">The sequence shown here is derived from an EMBL/GenBank/DDBJ whole genome shotgun (WGS) entry which is preliminary data.</text>
</comment>
<reference evidence="4 5" key="1">
    <citation type="submission" date="2019-12" db="EMBL/GenBank/DDBJ databases">
        <authorList>
            <person name="Alioto T."/>
            <person name="Alioto T."/>
            <person name="Gomez Garrido J."/>
        </authorList>
    </citation>
    <scope>NUCLEOTIDE SEQUENCE [LARGE SCALE GENOMIC DNA]</scope>
</reference>
<dbReference type="Gene3D" id="1.25.40.10">
    <property type="entry name" value="Tetratricopeptide repeat domain"/>
    <property type="match status" value="1"/>
</dbReference>
<name>A0A8S0QEG3_OLEEU</name>
<evidence type="ECO:0000256" key="2">
    <source>
        <dbReference type="ARBA" id="ARBA00022737"/>
    </source>
</evidence>
<dbReference type="Pfam" id="PF13041">
    <property type="entry name" value="PPR_2"/>
    <property type="match status" value="1"/>
</dbReference>
<accession>A0A8S0QEG3</accession>
<dbReference type="InterPro" id="IPR011990">
    <property type="entry name" value="TPR-like_helical_dom_sf"/>
</dbReference>
<organism evidence="4 5">
    <name type="scientific">Olea europaea subsp. europaea</name>
    <dbReference type="NCBI Taxonomy" id="158383"/>
    <lineage>
        <taxon>Eukaryota</taxon>
        <taxon>Viridiplantae</taxon>
        <taxon>Streptophyta</taxon>
        <taxon>Embryophyta</taxon>
        <taxon>Tracheophyta</taxon>
        <taxon>Spermatophyta</taxon>
        <taxon>Magnoliopsida</taxon>
        <taxon>eudicotyledons</taxon>
        <taxon>Gunneridae</taxon>
        <taxon>Pentapetalae</taxon>
        <taxon>asterids</taxon>
        <taxon>lamiids</taxon>
        <taxon>Lamiales</taxon>
        <taxon>Oleaceae</taxon>
        <taxon>Oleeae</taxon>
        <taxon>Olea</taxon>
    </lineage>
</organism>
<dbReference type="EMBL" id="CACTIH010001817">
    <property type="protein sequence ID" value="CAA2964018.1"/>
    <property type="molecule type" value="Genomic_DNA"/>
</dbReference>
<gene>
    <name evidence="4" type="ORF">OLEA9_A089761</name>
</gene>
<dbReference type="Gramene" id="OE9A089761T1">
    <property type="protein sequence ID" value="OE9A089761C1"/>
    <property type="gene ID" value="OE9A089761"/>
</dbReference>
<evidence type="ECO:0000256" key="1">
    <source>
        <dbReference type="ARBA" id="ARBA00007626"/>
    </source>
</evidence>
<comment type="similarity">
    <text evidence="1">Belongs to the PPR family. P subfamily.</text>
</comment>
<dbReference type="NCBIfam" id="TIGR00756">
    <property type="entry name" value="PPR"/>
    <property type="match status" value="1"/>
</dbReference>
<dbReference type="InterPro" id="IPR051240">
    <property type="entry name" value="Mito_RNA-Proc/Resp"/>
</dbReference>
<dbReference type="InterPro" id="IPR002885">
    <property type="entry name" value="PPR_rpt"/>
</dbReference>
<dbReference type="PANTHER" id="PTHR47933">
    <property type="entry name" value="PENTATRICOPEPTIDE REPEAT-CONTAINING PROTEIN 1, MITOCHONDRIAL"/>
    <property type="match status" value="1"/>
</dbReference>
<dbReference type="PANTHER" id="PTHR47933:SF11">
    <property type="entry name" value="PENTATRICOPEPTIDE REPEAT-CONTAINING PROTEIN 2"/>
    <property type="match status" value="1"/>
</dbReference>
<dbReference type="Pfam" id="PF13812">
    <property type="entry name" value="PPR_3"/>
    <property type="match status" value="1"/>
</dbReference>
<protein>
    <submittedName>
        <fullName evidence="4">Pentatricopeptide repeat-containing At1g52620</fullName>
    </submittedName>
</protein>
<evidence type="ECO:0000313" key="4">
    <source>
        <dbReference type="EMBL" id="CAA2964018.1"/>
    </source>
</evidence>
<keyword evidence="2" id="KW-0677">Repeat</keyword>
<dbReference type="Proteomes" id="UP000594638">
    <property type="component" value="Unassembled WGS sequence"/>
</dbReference>
<dbReference type="AlphaFoldDB" id="A0A8S0QEG3"/>
<feature type="repeat" description="PPR" evidence="3">
    <location>
        <begin position="75"/>
        <end position="109"/>
    </location>
</feature>